<evidence type="ECO:0000313" key="16">
    <source>
        <dbReference type="Proteomes" id="UP001595882"/>
    </source>
</evidence>
<evidence type="ECO:0000256" key="13">
    <source>
        <dbReference type="RuleBase" id="RU004016"/>
    </source>
</evidence>
<sequence>MRNMSKKISILFMITILAIAAFAIKPFEGQAATSLEVSAESAILVDANTGKILYQKNADQLLPPASMTKMMTEYLVLEAIHNGDISWETTTQISNYPYSISADPTFSGIGLIQDQNYTVRQLYEGMSIISDNATTIALAELIAGSEAEFVKMMNAKAEEMGLPEYEFVNSTGLSNADLGENYPEGTEPDADNLLSARSAALLAFHLINDYPDVLDFSSTMRSELDGRPLENLNWMLPWEDNNFTQYGYEGVDGLKTGYTDEAGYCFTGTAQQGDRRVITVVMKTGSQGERFLETKKLMEYGFSQFSQVELFPGGYQLDEESALPVTKGKEEEVDVEMAESITAMVRNGEEELYNIQYKMDESLLNEEGELTAPIEKGDKIGEALLTYSGEEEIAYLNGIGTQQKVDLVASATVEKANWFMLTMGAIGDFFGNLFSAVAGFVKGLFS</sequence>
<keyword evidence="9" id="KW-0133">Cell shape</keyword>
<comment type="caution">
    <text evidence="15">The sequence shown here is derived from an EMBL/GenBank/DDBJ whole genome shotgun (WGS) entry which is preliminary data.</text>
</comment>
<dbReference type="RefSeq" id="WP_390249806.1">
    <property type="nucleotide sequence ID" value="NZ_JBHSDT010000004.1"/>
</dbReference>
<proteinExistence type="inferred from homology"/>
<evidence type="ECO:0000256" key="8">
    <source>
        <dbReference type="ARBA" id="ARBA00022801"/>
    </source>
</evidence>
<evidence type="ECO:0000256" key="12">
    <source>
        <dbReference type="ARBA" id="ARBA00034000"/>
    </source>
</evidence>
<dbReference type="Pfam" id="PF00768">
    <property type="entry name" value="Peptidase_S11"/>
    <property type="match status" value="1"/>
</dbReference>
<evidence type="ECO:0000256" key="10">
    <source>
        <dbReference type="ARBA" id="ARBA00022984"/>
    </source>
</evidence>
<evidence type="ECO:0000256" key="1">
    <source>
        <dbReference type="ARBA" id="ARBA00003217"/>
    </source>
</evidence>
<dbReference type="InterPro" id="IPR015956">
    <property type="entry name" value="Peniciliin-bd_prot_C_sf"/>
</dbReference>
<dbReference type="Pfam" id="PF07943">
    <property type="entry name" value="PBP5_C"/>
    <property type="match status" value="1"/>
</dbReference>
<dbReference type="EMBL" id="JBHSDT010000004">
    <property type="protein sequence ID" value="MFC4402316.1"/>
    <property type="molecule type" value="Genomic_DNA"/>
</dbReference>
<keyword evidence="7" id="KW-0732">Signal</keyword>
<dbReference type="InterPro" id="IPR037167">
    <property type="entry name" value="Peptidase_S11_C_sf"/>
</dbReference>
<dbReference type="PANTHER" id="PTHR21581:SF11">
    <property type="entry name" value="D-ALANYL-D-ALANINE CARBOXYPEPTIDASE DACA"/>
    <property type="match status" value="1"/>
</dbReference>
<dbReference type="InterPro" id="IPR012338">
    <property type="entry name" value="Beta-lactam/transpept-like"/>
</dbReference>
<dbReference type="SUPFAM" id="SSF56601">
    <property type="entry name" value="beta-lactamase/transpeptidase-like"/>
    <property type="match status" value="1"/>
</dbReference>
<dbReference type="PANTHER" id="PTHR21581">
    <property type="entry name" value="D-ALANYL-D-ALANINE CARBOXYPEPTIDASE"/>
    <property type="match status" value="1"/>
</dbReference>
<evidence type="ECO:0000256" key="7">
    <source>
        <dbReference type="ARBA" id="ARBA00022729"/>
    </source>
</evidence>
<dbReference type="EC" id="3.4.16.4" evidence="4"/>
<dbReference type="SMART" id="SM00936">
    <property type="entry name" value="PBP5_C"/>
    <property type="match status" value="1"/>
</dbReference>
<dbReference type="Gene3D" id="3.40.710.10">
    <property type="entry name" value="DD-peptidase/beta-lactamase superfamily"/>
    <property type="match status" value="1"/>
</dbReference>
<accession>A0ABV8WUQ7</accession>
<evidence type="ECO:0000313" key="15">
    <source>
        <dbReference type="EMBL" id="MFC4402316.1"/>
    </source>
</evidence>
<keyword evidence="10" id="KW-0573">Peptidoglycan synthesis</keyword>
<keyword evidence="8 15" id="KW-0378">Hydrolase</keyword>
<dbReference type="GO" id="GO:0016787">
    <property type="term" value="F:hydrolase activity"/>
    <property type="evidence" value="ECO:0007669"/>
    <property type="project" value="UniProtKB-KW"/>
</dbReference>
<name>A0ABV8WUQ7_9BACI</name>
<gene>
    <name evidence="15" type="ORF">ACFOY7_04465</name>
</gene>
<dbReference type="InterPro" id="IPR001967">
    <property type="entry name" value="Peptidase_S11_N"/>
</dbReference>
<dbReference type="Gene3D" id="2.60.410.10">
    <property type="entry name" value="D-Ala-D-Ala carboxypeptidase, C-terminal domain"/>
    <property type="match status" value="1"/>
</dbReference>
<comment type="catalytic activity">
    <reaction evidence="12">
        <text>Preferential cleavage: (Ac)2-L-Lys-D-Ala-|-D-Ala. Also transpeptidation of peptidyl-alanyl moieties that are N-acyl substituents of D-alanine.</text>
        <dbReference type="EC" id="3.4.16.4"/>
    </reaction>
</comment>
<keyword evidence="5" id="KW-0121">Carboxypeptidase</keyword>
<dbReference type="Proteomes" id="UP001595882">
    <property type="component" value="Unassembled WGS sequence"/>
</dbReference>
<protein>
    <recommendedName>
        <fullName evidence="4">serine-type D-Ala-D-Ala carboxypeptidase</fullName>
        <ecNumber evidence="4">3.4.16.4</ecNumber>
    </recommendedName>
</protein>
<feature type="domain" description="Peptidase S11 D-Ala-D-Ala carboxypeptidase A C-terminal" evidence="14">
    <location>
        <begin position="305"/>
        <end position="415"/>
    </location>
</feature>
<reference evidence="16" key="1">
    <citation type="journal article" date="2019" name="Int. J. Syst. Evol. Microbiol.">
        <title>The Global Catalogue of Microorganisms (GCM) 10K type strain sequencing project: providing services to taxonomists for standard genome sequencing and annotation.</title>
        <authorList>
            <consortium name="The Broad Institute Genomics Platform"/>
            <consortium name="The Broad Institute Genome Sequencing Center for Infectious Disease"/>
            <person name="Wu L."/>
            <person name="Ma J."/>
        </authorList>
    </citation>
    <scope>NUCLEOTIDE SEQUENCE [LARGE SCALE GENOMIC DNA]</scope>
    <source>
        <strain evidence="16">CCUG 37865</strain>
    </source>
</reference>
<comment type="pathway">
    <text evidence="2">Cell wall biogenesis; peptidoglycan biosynthesis.</text>
</comment>
<evidence type="ECO:0000259" key="14">
    <source>
        <dbReference type="SMART" id="SM00936"/>
    </source>
</evidence>
<evidence type="ECO:0000256" key="9">
    <source>
        <dbReference type="ARBA" id="ARBA00022960"/>
    </source>
</evidence>
<dbReference type="PRINTS" id="PR00725">
    <property type="entry name" value="DADACBPTASE1"/>
</dbReference>
<evidence type="ECO:0000256" key="11">
    <source>
        <dbReference type="ARBA" id="ARBA00023316"/>
    </source>
</evidence>
<dbReference type="SUPFAM" id="SSF69189">
    <property type="entry name" value="Penicillin-binding protein associated domain"/>
    <property type="match status" value="1"/>
</dbReference>
<keyword evidence="6" id="KW-0645">Protease</keyword>
<evidence type="ECO:0000256" key="6">
    <source>
        <dbReference type="ARBA" id="ARBA00022670"/>
    </source>
</evidence>
<comment type="function">
    <text evidence="1">Removes C-terminal D-alanyl residues from sugar-peptide cell wall precursors.</text>
</comment>
<keyword evidence="16" id="KW-1185">Reference proteome</keyword>
<evidence type="ECO:0000256" key="5">
    <source>
        <dbReference type="ARBA" id="ARBA00022645"/>
    </source>
</evidence>
<organism evidence="15 16">
    <name type="scientific">Gracilibacillus xinjiangensis</name>
    <dbReference type="NCBI Taxonomy" id="1193282"/>
    <lineage>
        <taxon>Bacteria</taxon>
        <taxon>Bacillati</taxon>
        <taxon>Bacillota</taxon>
        <taxon>Bacilli</taxon>
        <taxon>Bacillales</taxon>
        <taxon>Bacillaceae</taxon>
        <taxon>Gracilibacillus</taxon>
    </lineage>
</organism>
<evidence type="ECO:0000256" key="4">
    <source>
        <dbReference type="ARBA" id="ARBA00012448"/>
    </source>
</evidence>
<evidence type="ECO:0000256" key="2">
    <source>
        <dbReference type="ARBA" id="ARBA00004752"/>
    </source>
</evidence>
<comment type="similarity">
    <text evidence="3 13">Belongs to the peptidase S11 family.</text>
</comment>
<keyword evidence="11" id="KW-0961">Cell wall biogenesis/degradation</keyword>
<dbReference type="InterPro" id="IPR018044">
    <property type="entry name" value="Peptidase_S11"/>
</dbReference>
<dbReference type="InterPro" id="IPR012907">
    <property type="entry name" value="Peptidase_S11_C"/>
</dbReference>
<evidence type="ECO:0000256" key="3">
    <source>
        <dbReference type="ARBA" id="ARBA00007164"/>
    </source>
</evidence>